<dbReference type="Gene3D" id="3.90.550.20">
    <property type="match status" value="1"/>
</dbReference>
<organism evidence="2">
    <name type="scientific">Candidatus Enterococcus mansonii</name>
    <dbReference type="NCBI Taxonomy" id="1834181"/>
    <lineage>
        <taxon>Bacteria</taxon>
        <taxon>Bacillati</taxon>
        <taxon>Bacillota</taxon>
        <taxon>Bacilli</taxon>
        <taxon>Lactobacillales</taxon>
        <taxon>Enterococcaceae</taxon>
        <taxon>Enterococcus</taxon>
    </lineage>
</organism>
<sequence length="306" mass="36324">MSFISKLKKLKKNASIFELIQLGSIVYNPFVRRNGKKVKEDKRIINSYNYLKKHYENRVYKEAISQPMPNKSNSIWICWLQGEDNAPLIVQKCIQSIRDHNKEKEIVILTFENINTYLTLPDYIMEKREKGIISDAHFSDIIRLEVLITYGGTWMDATILCTNHLPEWITDSKLFVYRTTYLQNEVVPIVASSWFISASDSNNEILTTTRSMLRDYWKEHNVLINYYLFHLFFTIATQKYPEQWLAVPKKGNTDPHFLQFELNNTYNNQFYEQLKELSPIHKLTYKGLDDESENSFYHTLFRVERT</sequence>
<accession>A0A242CIM1</accession>
<dbReference type="InterPro" id="IPR008441">
    <property type="entry name" value="AfumC-like_glycosyl_Trfase"/>
</dbReference>
<dbReference type="GO" id="GO:0016757">
    <property type="term" value="F:glycosyltransferase activity"/>
    <property type="evidence" value="ECO:0007669"/>
    <property type="project" value="InterPro"/>
</dbReference>
<keyword evidence="3" id="KW-1185">Reference proteome</keyword>
<dbReference type="AlphaFoldDB" id="A0A242CIM1"/>
<evidence type="ECO:0000313" key="2">
    <source>
        <dbReference type="EMBL" id="OTO09750.1"/>
    </source>
</evidence>
<evidence type="ECO:0000313" key="3">
    <source>
        <dbReference type="Proteomes" id="UP000195139"/>
    </source>
</evidence>
<reference evidence="1 3" key="2">
    <citation type="submission" date="2018-07" db="EMBL/GenBank/DDBJ databases">
        <title>The Genome Sequence of Enterococcus sp. DIV0659b.</title>
        <authorList>
            <consortium name="The Broad Institute Genomics Platform"/>
            <consortium name="The Broad Institute Genomic Center for Infectious Diseases"/>
            <person name="Earl A."/>
            <person name="Manson A."/>
            <person name="Schwartman J."/>
            <person name="Gilmore M."/>
            <person name="Abouelleil A."/>
            <person name="Cao P."/>
            <person name="Chapman S."/>
            <person name="Cusick C."/>
            <person name="Shea T."/>
            <person name="Young S."/>
            <person name="Neafsey D."/>
            <person name="Nusbaum C."/>
            <person name="Birren B."/>
        </authorList>
    </citation>
    <scope>NUCLEOTIDE SEQUENCE [LARGE SCALE GENOMIC DNA]</scope>
    <source>
        <strain evidence="1 3">4G2_DIV0659</strain>
    </source>
</reference>
<reference evidence="2" key="1">
    <citation type="submission" date="2017-05" db="EMBL/GenBank/DDBJ databases">
        <title>The Genome Sequence of Enterococcus sp. 4G2_DIV0659.</title>
        <authorList>
            <consortium name="The Broad Institute Genomics Platform"/>
            <consortium name="The Broad Institute Genomic Center for Infectious Diseases"/>
            <person name="Earl A."/>
            <person name="Manson A."/>
            <person name="Schwartman J."/>
            <person name="Gilmore M."/>
            <person name="Abouelleil A."/>
            <person name="Cao P."/>
            <person name="Chapman S."/>
            <person name="Cusick C."/>
            <person name="Shea T."/>
            <person name="Young S."/>
            <person name="Neafsey D."/>
            <person name="Nusbaum C."/>
            <person name="Birren B."/>
        </authorList>
    </citation>
    <scope>NUCLEOTIDE SEQUENCE [LARGE SCALE GENOMIC DNA]</scope>
    <source>
        <strain evidence="2">4G2_DIV0659</strain>
    </source>
</reference>
<dbReference type="RefSeq" id="WP_086329374.1">
    <property type="nucleotide sequence ID" value="NZ_NGLE02000001.1"/>
</dbReference>
<proteinExistence type="predicted"/>
<dbReference type="STRING" id="1834181.A5880_000431"/>
<name>A0A242CIM1_9ENTE</name>
<dbReference type="Proteomes" id="UP000195139">
    <property type="component" value="Unassembled WGS sequence"/>
</dbReference>
<comment type="caution">
    <text evidence="2">The sequence shown here is derived from an EMBL/GenBank/DDBJ whole genome shotgun (WGS) entry which is preliminary data.</text>
</comment>
<evidence type="ECO:0000313" key="1">
    <source>
        <dbReference type="EMBL" id="MEI5994941.1"/>
    </source>
</evidence>
<dbReference type="Pfam" id="PF05704">
    <property type="entry name" value="Caps_synth"/>
    <property type="match status" value="1"/>
</dbReference>
<dbReference type="InterPro" id="IPR029044">
    <property type="entry name" value="Nucleotide-diphossugar_trans"/>
</dbReference>
<dbReference type="EMBL" id="NGLE01000001">
    <property type="protein sequence ID" value="OTO09750.1"/>
    <property type="molecule type" value="Genomic_DNA"/>
</dbReference>
<dbReference type="EMBL" id="NGLE02000001">
    <property type="protein sequence ID" value="MEI5994941.1"/>
    <property type="molecule type" value="Genomic_DNA"/>
</dbReference>
<dbReference type="OrthoDB" id="9802881at2"/>
<dbReference type="SUPFAM" id="SSF53448">
    <property type="entry name" value="Nucleotide-diphospho-sugar transferases"/>
    <property type="match status" value="1"/>
</dbReference>
<protein>
    <recommendedName>
        <fullName evidence="4">Capsular polysaccharide synthesis protein</fullName>
    </recommendedName>
</protein>
<gene>
    <name evidence="2" type="ORF">A5880_000431</name>
    <name evidence="1" type="ORF">A5880_002529</name>
</gene>
<evidence type="ECO:0008006" key="4">
    <source>
        <dbReference type="Google" id="ProtNLM"/>
    </source>
</evidence>